<dbReference type="RefSeq" id="WP_013897398.1">
    <property type="nucleotide sequence ID" value="NC_015676.1"/>
</dbReference>
<evidence type="ECO:0000313" key="13">
    <source>
        <dbReference type="EMBL" id="AEH59959.1"/>
    </source>
</evidence>
<dbReference type="Pfam" id="PF05872">
    <property type="entry name" value="HerA_C"/>
    <property type="match status" value="1"/>
</dbReference>
<dbReference type="EMBL" id="CP002101">
    <property type="protein sequence ID" value="AEH59959.1"/>
    <property type="molecule type" value="Genomic_DNA"/>
</dbReference>
<dbReference type="InterPro" id="IPR027417">
    <property type="entry name" value="P-loop_NTPase"/>
</dbReference>
<evidence type="ECO:0000256" key="1">
    <source>
        <dbReference type="ARBA" id="ARBA00007816"/>
    </source>
</evidence>
<dbReference type="GO" id="GO:0043139">
    <property type="term" value="F:5'-3' DNA helicase activity"/>
    <property type="evidence" value="ECO:0007669"/>
    <property type="project" value="UniProtKB-EC"/>
</dbReference>
<dbReference type="GO" id="GO:0016787">
    <property type="term" value="F:hydrolase activity"/>
    <property type="evidence" value="ECO:0007669"/>
    <property type="project" value="UniProtKB-KW"/>
</dbReference>
<keyword evidence="6" id="KW-0238">DNA-binding</keyword>
<evidence type="ECO:0000256" key="8">
    <source>
        <dbReference type="ARBA" id="ARBA00034617"/>
    </source>
</evidence>
<comment type="catalytic activity">
    <reaction evidence="8">
        <text>Couples ATP hydrolysis with the unwinding of duplex DNA by translocating in the 3'-5' direction.</text>
        <dbReference type="EC" id="5.6.2.4"/>
    </reaction>
</comment>
<comment type="similarity">
    <text evidence="1">Belongs to the HerA family.</text>
</comment>
<evidence type="ECO:0000313" key="14">
    <source>
        <dbReference type="Proteomes" id="UP000006622"/>
    </source>
</evidence>
<dbReference type="Proteomes" id="UP000006622">
    <property type="component" value="Chromosome"/>
</dbReference>
<dbReference type="InterPro" id="IPR033186">
    <property type="entry name" value="HerA_C"/>
</dbReference>
<comment type="catalytic activity">
    <reaction evidence="9">
        <text>ATP + H2O = ADP + phosphate + H(+)</text>
        <dbReference type="Rhea" id="RHEA:13065"/>
        <dbReference type="ChEBI" id="CHEBI:15377"/>
        <dbReference type="ChEBI" id="CHEBI:15378"/>
        <dbReference type="ChEBI" id="CHEBI:30616"/>
        <dbReference type="ChEBI" id="CHEBI:43474"/>
        <dbReference type="ChEBI" id="CHEBI:456216"/>
        <dbReference type="EC" id="5.6.2.3"/>
    </reaction>
</comment>
<evidence type="ECO:0000256" key="9">
    <source>
        <dbReference type="ARBA" id="ARBA00048954"/>
    </source>
</evidence>
<keyword evidence="2" id="KW-0547">Nucleotide-binding</keyword>
<keyword evidence="14" id="KW-1185">Reference proteome</keyword>
<dbReference type="OrthoDB" id="107033at2157"/>
<gene>
    <name evidence="13" type="ordered locus">Mzhil_0078</name>
</gene>
<name>F7XMU2_METZD</name>
<accession>F7XMU2</accession>
<dbReference type="GO" id="GO:0005524">
    <property type="term" value="F:ATP binding"/>
    <property type="evidence" value="ECO:0007669"/>
    <property type="project" value="UniProtKB-KW"/>
</dbReference>
<evidence type="ECO:0000259" key="12">
    <source>
        <dbReference type="Pfam" id="PF05872"/>
    </source>
</evidence>
<dbReference type="Gene3D" id="3.40.50.300">
    <property type="entry name" value="P-loop containing nucleotide triphosphate hydrolases"/>
    <property type="match status" value="2"/>
</dbReference>
<evidence type="ECO:0000259" key="11">
    <source>
        <dbReference type="Pfam" id="PF01935"/>
    </source>
</evidence>
<dbReference type="HOGENOM" id="CLU_058575_0_0_2"/>
<dbReference type="PANTHER" id="PTHR42957">
    <property type="entry name" value="HELICASE MJ1565-RELATED"/>
    <property type="match status" value="1"/>
</dbReference>
<evidence type="ECO:0000256" key="2">
    <source>
        <dbReference type="ARBA" id="ARBA00022741"/>
    </source>
</evidence>
<keyword evidence="4" id="KW-0347">Helicase</keyword>
<evidence type="ECO:0000256" key="3">
    <source>
        <dbReference type="ARBA" id="ARBA00022801"/>
    </source>
</evidence>
<dbReference type="STRING" id="679901.Mzhil_0078"/>
<dbReference type="SUPFAM" id="SSF52540">
    <property type="entry name" value="P-loop containing nucleoside triphosphate hydrolases"/>
    <property type="match status" value="1"/>
</dbReference>
<organism evidence="13 14">
    <name type="scientific">Methanosalsum zhilinae (strain DSM 4017 / NBRC 107636 / OCM 62 / WeN5)</name>
    <name type="common">Methanohalophilus zhilinae</name>
    <dbReference type="NCBI Taxonomy" id="679901"/>
    <lineage>
        <taxon>Archaea</taxon>
        <taxon>Methanobacteriati</taxon>
        <taxon>Methanobacteriota</taxon>
        <taxon>Stenosarchaea group</taxon>
        <taxon>Methanomicrobia</taxon>
        <taxon>Methanosarcinales</taxon>
        <taxon>Methanosarcinaceae</taxon>
        <taxon>Methanosalsum</taxon>
    </lineage>
</organism>
<feature type="domain" description="Helicase HerA central" evidence="11">
    <location>
        <begin position="32"/>
        <end position="261"/>
    </location>
</feature>
<evidence type="ECO:0000256" key="6">
    <source>
        <dbReference type="ARBA" id="ARBA00023125"/>
    </source>
</evidence>
<feature type="domain" description="Helicase HerA-like C-terminal" evidence="12">
    <location>
        <begin position="293"/>
        <end position="394"/>
    </location>
</feature>
<evidence type="ECO:0000256" key="5">
    <source>
        <dbReference type="ARBA" id="ARBA00022840"/>
    </source>
</evidence>
<comment type="catalytic activity">
    <reaction evidence="10">
        <text>ATP + H2O = ADP + phosphate + H(+)</text>
        <dbReference type="Rhea" id="RHEA:13065"/>
        <dbReference type="ChEBI" id="CHEBI:15377"/>
        <dbReference type="ChEBI" id="CHEBI:15378"/>
        <dbReference type="ChEBI" id="CHEBI:30616"/>
        <dbReference type="ChEBI" id="CHEBI:43474"/>
        <dbReference type="ChEBI" id="CHEBI:456216"/>
        <dbReference type="EC" id="5.6.2.4"/>
    </reaction>
</comment>
<sequence length="434" mass="48870">MPTVTNYFDQGVSRHQYVLGRDSQSKTGILQIGRYLAIDRSSGARVALDALRPHALLICGKRGYGKSYTMGILIEEIERLPESIRQNIASVVIDTMGIFWTLGKKNTAQNQNLSDWGLEPDKFDVTVFVPQDKVGEYRQRNIDVASFSIRTSHMDGYQWCKLFGIDETSPAGTLLIRVVHDLHKSEHDFSIEEIIENIHQDKRCTSNARDAAENYMISAISWGIFSRKGTDISELVKNEGVSVIDVSTVKNNSARAAIVRIIGLEIYQRRLDARRMHEKRMMNEITEDISGIPMVWMFIDEAHLFIPADSRTLASDVLINEWLRQGRQPGLSIVFATQRPSAIDPDVISQSDLVICHRLTAGDDIKALESTRPTYMKEGFSDSIKKLGQSRGVGLIVDDTSETTHVVRMRPRLSWHGGDEPLALPLEKARTGDW</sequence>
<protein>
    <submittedName>
        <fullName evidence="13">Uncharacterized protein</fullName>
    </submittedName>
</protein>
<keyword evidence="7" id="KW-0413">Isomerase</keyword>
<dbReference type="GO" id="GO:0043138">
    <property type="term" value="F:3'-5' DNA helicase activity"/>
    <property type="evidence" value="ECO:0007669"/>
    <property type="project" value="UniProtKB-EC"/>
</dbReference>
<dbReference type="GeneID" id="10821670"/>
<dbReference type="Pfam" id="PF01935">
    <property type="entry name" value="DUF87"/>
    <property type="match status" value="1"/>
</dbReference>
<dbReference type="GO" id="GO:0003677">
    <property type="term" value="F:DNA binding"/>
    <property type="evidence" value="ECO:0007669"/>
    <property type="project" value="UniProtKB-KW"/>
</dbReference>
<dbReference type="InterPro" id="IPR002789">
    <property type="entry name" value="HerA_central"/>
</dbReference>
<dbReference type="InterPro" id="IPR008571">
    <property type="entry name" value="HerA-like"/>
</dbReference>
<dbReference type="PANTHER" id="PTHR42957:SF1">
    <property type="entry name" value="HELICASE MJ1565-RELATED"/>
    <property type="match status" value="1"/>
</dbReference>
<dbReference type="KEGG" id="mzh:Mzhil_0078"/>
<reference evidence="13" key="1">
    <citation type="submission" date="2010-07" db="EMBL/GenBank/DDBJ databases">
        <title>The complete genome of Methanosalsum zhilinae DSM 4017.</title>
        <authorList>
            <consortium name="US DOE Joint Genome Institute (JGI-PGF)"/>
            <person name="Lucas S."/>
            <person name="Copeland A."/>
            <person name="Lapidus A."/>
            <person name="Glavina del Rio T."/>
            <person name="Dalin E."/>
            <person name="Tice H."/>
            <person name="Bruce D."/>
            <person name="Goodwin L."/>
            <person name="Pitluck S."/>
            <person name="Kyrpides N."/>
            <person name="Mavromatis K."/>
            <person name="Ovchinnikova G."/>
            <person name="Daligault H."/>
            <person name="Detter J.C."/>
            <person name="Han C."/>
            <person name="Tapia R."/>
            <person name="Larimer F."/>
            <person name="Land M."/>
            <person name="Hauser L."/>
            <person name="Markowitz V."/>
            <person name="Cheng J.-F."/>
            <person name="Hugenholtz P."/>
            <person name="Woyke T."/>
            <person name="Wu D."/>
            <person name="Spring S."/>
            <person name="Schueler E."/>
            <person name="Brambilla E."/>
            <person name="Klenk H.-P."/>
            <person name="Eisen J.A."/>
        </authorList>
    </citation>
    <scope>NUCLEOTIDE SEQUENCE</scope>
    <source>
        <strain evidence="13">DSM 4017</strain>
    </source>
</reference>
<evidence type="ECO:0000256" key="7">
    <source>
        <dbReference type="ARBA" id="ARBA00023235"/>
    </source>
</evidence>
<keyword evidence="5" id="KW-0067">ATP-binding</keyword>
<keyword evidence="3" id="KW-0378">Hydrolase</keyword>
<proteinExistence type="inferred from homology"/>
<evidence type="ECO:0000256" key="4">
    <source>
        <dbReference type="ARBA" id="ARBA00022806"/>
    </source>
</evidence>
<evidence type="ECO:0000256" key="10">
    <source>
        <dbReference type="ARBA" id="ARBA00048988"/>
    </source>
</evidence>
<dbReference type="AlphaFoldDB" id="F7XMU2"/>